<reference evidence="1" key="3">
    <citation type="journal article" date="2018" name="FEMS Microbiol. Ecol.">
        <title>Coexistence of two distinct Sulfurospirillum populations respiring tetrachloroethene-genomic and kinetic considerations. .</title>
        <authorList>
            <person name="Buttet G.F."/>
            <person name="Murray A.M."/>
            <person name="Goris T."/>
            <person name="Burion M."/>
            <person name="Jin B."/>
            <person name="Rolle M."/>
            <person name="Holliger C."/>
            <person name="Maillard J."/>
        </authorList>
    </citation>
    <scope>NUCLEOTIDE SEQUENCE</scope>
    <source>
        <strain evidence="1">SL2-1</strain>
    </source>
</reference>
<dbReference type="InterPro" id="IPR012349">
    <property type="entry name" value="Split_barrel_FMN-bd"/>
</dbReference>
<dbReference type="KEGG" id="suls:Sdiek1_1761"/>
<evidence type="ECO:0000313" key="1">
    <source>
        <dbReference type="EMBL" id="ARU48920.1"/>
    </source>
</evidence>
<reference evidence="2 4" key="1">
    <citation type="journal article" date="2017" name="Environ. Sci. Technol.">
        <title>Organohalide Respiration with Chlorinated Ethenes under Low pH Conditions.</title>
        <authorList>
            <person name="Yang Y."/>
            <person name="Capiro N.L."/>
            <person name="Marcet T.F."/>
            <person name="Yan J."/>
            <person name="Pennell K.D."/>
            <person name="Loffler F.E."/>
        </authorList>
    </citation>
    <scope>NUCLEOTIDE SEQUENCE [LARGE SCALE GENOMIC DNA]</scope>
    <source>
        <strain evidence="2 4">ACSDCE</strain>
    </source>
</reference>
<accession>A0A1Y0HLV2</accession>
<dbReference type="PANTHER" id="PTHR34071:SF2">
    <property type="entry name" value="FLAVIN-NUCLEOTIDE-BINDING PROTEIN"/>
    <property type="match status" value="1"/>
</dbReference>
<dbReference type="EMBL" id="CP021416">
    <property type="protein sequence ID" value="ARU48920.1"/>
    <property type="molecule type" value="Genomic_DNA"/>
</dbReference>
<dbReference type="Gene3D" id="2.30.110.10">
    <property type="entry name" value="Electron Transport, Fmn-binding Protein, Chain A"/>
    <property type="match status" value="1"/>
</dbReference>
<dbReference type="InterPro" id="IPR024747">
    <property type="entry name" value="Pyridox_Oxase-rel"/>
</dbReference>
<dbReference type="AlphaFoldDB" id="A0A1Y0HLV2"/>
<protein>
    <submittedName>
        <fullName evidence="2">Pyridoxamine 5'-phosphate oxidase family protein</fullName>
    </submittedName>
</protein>
<name>A0A1Y0HLV2_9BACT</name>
<dbReference type="SUPFAM" id="SSF50475">
    <property type="entry name" value="FMN-binding split barrel"/>
    <property type="match status" value="1"/>
</dbReference>
<dbReference type="Proteomes" id="UP000196005">
    <property type="component" value="Chromosome"/>
</dbReference>
<accession>A0A6G9VQ56</accession>
<evidence type="ECO:0000313" key="2">
    <source>
        <dbReference type="EMBL" id="QIR74856.1"/>
    </source>
</evidence>
<dbReference type="RefSeq" id="WP_087438750.1">
    <property type="nucleotide sequence ID" value="NZ_CP021416.1"/>
</dbReference>
<dbReference type="PANTHER" id="PTHR34071">
    <property type="entry name" value="5-NITROIMIDAZOLE ANTIBIOTICS RESISTANCE PROTEIN, NIMA-FAMILY-RELATED PROTEIN-RELATED"/>
    <property type="match status" value="1"/>
</dbReference>
<reference evidence="2" key="4">
    <citation type="submission" date="2020-08" db="EMBL/GenBank/DDBJ databases">
        <authorList>
            <person name="Yang Y."/>
            <person name="Huo L."/>
            <person name="Yan J."/>
        </authorList>
    </citation>
    <scope>NUCLEOTIDE SEQUENCE</scope>
    <source>
        <strain evidence="2">ACSDCE</strain>
    </source>
</reference>
<proteinExistence type="predicted"/>
<evidence type="ECO:0000313" key="3">
    <source>
        <dbReference type="Proteomes" id="UP000196005"/>
    </source>
</evidence>
<gene>
    <name evidence="2" type="ORF">FA584_00920</name>
    <name evidence="1" type="ORF">Sdiek1_1761</name>
</gene>
<reference evidence="3" key="2">
    <citation type="submission" date="2017-05" db="EMBL/GenBank/DDBJ databases">
        <title>Dechlorination kinetics govern the competition between two new strains of the genus Sulfurospirillum.</title>
        <authorList>
            <person name="Buttet G.F."/>
            <person name="Murray A.M."/>
            <person name="Goris T."/>
            <person name="Burion M."/>
            <person name="Lin B."/>
            <person name="Rolle M."/>
            <person name="Maillard J."/>
        </authorList>
    </citation>
    <scope>NUCLEOTIDE SEQUENCE [LARGE SCALE GENOMIC DNA]</scope>
    <source>
        <strain evidence="3">SL2-1</strain>
    </source>
</reference>
<dbReference type="Pfam" id="PF12900">
    <property type="entry name" value="Pyridox_ox_2"/>
    <property type="match status" value="1"/>
</dbReference>
<organism evidence="1 3">
    <name type="scientific">Sulfurospirillum diekertiae</name>
    <dbReference type="NCBI Taxonomy" id="1854492"/>
    <lineage>
        <taxon>Bacteria</taxon>
        <taxon>Pseudomonadati</taxon>
        <taxon>Campylobacterota</taxon>
        <taxon>Epsilonproteobacteria</taxon>
        <taxon>Campylobacterales</taxon>
        <taxon>Sulfurospirillaceae</taxon>
        <taxon>Sulfurospirillum</taxon>
    </lineage>
</organism>
<dbReference type="EMBL" id="CP039734">
    <property type="protein sequence ID" value="QIR74856.1"/>
    <property type="molecule type" value="Genomic_DNA"/>
</dbReference>
<keyword evidence="3" id="KW-1185">Reference proteome</keyword>
<sequence>MRRNEFEITDKEIIHTLLSECEYGTLSLIDNNVPYGIPLNFVWWEEGIAFHGAKEGKKIELIAQNPNASLSIVKPYSLLPSYFSETTSACPASQLYASIIMQGVITIIESNEHKASALNALMEKLQPEKRYETITAENPMYKKRIEEIMILKLIPKSISCKLKMGQNLPPERKKLLLKHLEERGTPLDLLSANAIRQLS</sequence>
<evidence type="ECO:0000313" key="4">
    <source>
        <dbReference type="Proteomes" id="UP000502831"/>
    </source>
</evidence>
<dbReference type="Proteomes" id="UP000502831">
    <property type="component" value="Chromosome"/>
</dbReference>